<evidence type="ECO:0000256" key="11">
    <source>
        <dbReference type="ARBA" id="ARBA00067557"/>
    </source>
</evidence>
<gene>
    <name evidence="14" type="ORF">HPP92_003104</name>
</gene>
<evidence type="ECO:0000256" key="1">
    <source>
        <dbReference type="ARBA" id="ARBA00004253"/>
    </source>
</evidence>
<evidence type="ECO:0000259" key="13">
    <source>
        <dbReference type="PROSITE" id="PS50174"/>
    </source>
</evidence>
<dbReference type="Proteomes" id="UP000639772">
    <property type="component" value="Chromosome 1"/>
</dbReference>
<proteinExistence type="predicted"/>
<evidence type="ECO:0000256" key="5">
    <source>
        <dbReference type="ARBA" id="ARBA00023002"/>
    </source>
</evidence>
<feature type="compositionally biased region" description="Polar residues" evidence="12">
    <location>
        <begin position="66"/>
        <end position="75"/>
    </location>
</feature>
<feature type="compositionally biased region" description="Acidic residues" evidence="12">
    <location>
        <begin position="227"/>
        <end position="239"/>
    </location>
</feature>
<accession>A0A835VL64</accession>
<evidence type="ECO:0000256" key="9">
    <source>
        <dbReference type="ARBA" id="ARBA00023157"/>
    </source>
</evidence>
<dbReference type="PROSITE" id="PS50174">
    <property type="entry name" value="G_PATCH"/>
    <property type="match status" value="1"/>
</dbReference>
<dbReference type="GO" id="GO:0016491">
    <property type="term" value="F:oxidoreductase activity"/>
    <property type="evidence" value="ECO:0007669"/>
    <property type="project" value="UniProtKB-KW"/>
</dbReference>
<feature type="compositionally biased region" description="Basic residues" evidence="12">
    <location>
        <begin position="84"/>
        <end position="96"/>
    </location>
</feature>
<keyword evidence="6" id="KW-0811">Translocation</keyword>
<evidence type="ECO:0000256" key="12">
    <source>
        <dbReference type="SAM" id="MobiDB-lite"/>
    </source>
</evidence>
<dbReference type="Pfam" id="PF01585">
    <property type="entry name" value="G-patch"/>
    <property type="match status" value="1"/>
</dbReference>
<evidence type="ECO:0000313" key="15">
    <source>
        <dbReference type="Proteomes" id="UP000639772"/>
    </source>
</evidence>
<keyword evidence="5" id="KW-0560">Oxidoreductase</keyword>
<dbReference type="InterPro" id="IPR039146">
    <property type="entry name" value="GPANK1"/>
</dbReference>
<keyword evidence="8" id="KW-0576">Peroxisome</keyword>
<dbReference type="PANTHER" id="PTHR20923">
    <property type="entry name" value="BAT4 PROTEIN-RELATED"/>
    <property type="match status" value="1"/>
</dbReference>
<evidence type="ECO:0000256" key="6">
    <source>
        <dbReference type="ARBA" id="ARBA00023010"/>
    </source>
</evidence>
<keyword evidence="10" id="KW-0676">Redox-active center</keyword>
<dbReference type="OrthoDB" id="7481291at2759"/>
<dbReference type="GO" id="GO:0005782">
    <property type="term" value="C:peroxisomal matrix"/>
    <property type="evidence" value="ECO:0007669"/>
    <property type="project" value="UniProtKB-SubCell"/>
</dbReference>
<sequence length="255" mass="28990">MREEVAGSKSRALDSSNIGFQLLKKFGWKEGTGLGASEQGRLEPVQTEVKKNKSGIGAEKKKKRQVNSIEYSSVSEIEKDKGQPRKKPKAMSKRLKKMLQEEEQMKEKEFDRAFFREFWPENNQKMGAEWIPLLKEEDQMMQVLKALEATANGEEENESLDQKAQRALECPCVADLRKGPCGSQFSEALVCFIKSTADEKGSDCVNPFVALQNCIRAHPDAFSKDVLEEEGESDEEMDAQEYKIYPPSWAREPKR</sequence>
<keyword evidence="7" id="KW-0496">Mitochondrion</keyword>
<dbReference type="AlphaFoldDB" id="A0A835VL64"/>
<comment type="subcellular location">
    <subcellularLocation>
        <location evidence="2">Mitochondrion intermembrane space</location>
    </subcellularLocation>
    <subcellularLocation>
        <location evidence="1">Peroxisome matrix</location>
    </subcellularLocation>
</comment>
<reference evidence="14 15" key="1">
    <citation type="journal article" date="2020" name="Nat. Food">
        <title>A phased Vanilla planifolia genome enables genetic improvement of flavour and production.</title>
        <authorList>
            <person name="Hasing T."/>
            <person name="Tang H."/>
            <person name="Brym M."/>
            <person name="Khazi F."/>
            <person name="Huang T."/>
            <person name="Chambers A.H."/>
        </authorList>
    </citation>
    <scope>NUCLEOTIDE SEQUENCE [LARGE SCALE GENOMIC DNA]</scope>
    <source>
        <tissue evidence="14">Leaf</tissue>
    </source>
</reference>
<keyword evidence="4" id="KW-0653">Protein transport</keyword>
<keyword evidence="9" id="KW-1015">Disulfide bond</keyword>
<evidence type="ECO:0000256" key="7">
    <source>
        <dbReference type="ARBA" id="ARBA00023128"/>
    </source>
</evidence>
<name>A0A835VL64_VANPL</name>
<feature type="region of interest" description="Disordered" evidence="12">
    <location>
        <begin position="33"/>
        <end position="96"/>
    </location>
</feature>
<feature type="domain" description="G-patch" evidence="13">
    <location>
        <begin position="15"/>
        <end position="61"/>
    </location>
</feature>
<dbReference type="PANTHER" id="PTHR20923:SF1">
    <property type="entry name" value="G PATCH DOMAIN AND ANKYRIN REPEAT-CONTAINING PROTEIN 1"/>
    <property type="match status" value="1"/>
</dbReference>
<dbReference type="Gene3D" id="1.10.287.2900">
    <property type="match status" value="1"/>
</dbReference>
<evidence type="ECO:0000256" key="4">
    <source>
        <dbReference type="ARBA" id="ARBA00022927"/>
    </source>
</evidence>
<organism evidence="14 15">
    <name type="scientific">Vanilla planifolia</name>
    <name type="common">Vanilla</name>
    <dbReference type="NCBI Taxonomy" id="51239"/>
    <lineage>
        <taxon>Eukaryota</taxon>
        <taxon>Viridiplantae</taxon>
        <taxon>Streptophyta</taxon>
        <taxon>Embryophyta</taxon>
        <taxon>Tracheophyta</taxon>
        <taxon>Spermatophyta</taxon>
        <taxon>Magnoliopsida</taxon>
        <taxon>Liliopsida</taxon>
        <taxon>Asparagales</taxon>
        <taxon>Orchidaceae</taxon>
        <taxon>Vanilloideae</taxon>
        <taxon>Vanilleae</taxon>
        <taxon>Vanilla</taxon>
    </lineage>
</organism>
<evidence type="ECO:0000256" key="10">
    <source>
        <dbReference type="ARBA" id="ARBA00023284"/>
    </source>
</evidence>
<dbReference type="FunFam" id="1.10.287.2900:FF:000003">
    <property type="entry name" value="mitochondrial intermembrane space import and assembly protein 40"/>
    <property type="match status" value="1"/>
</dbReference>
<dbReference type="EMBL" id="JADCNM010000001">
    <property type="protein sequence ID" value="KAG0503032.1"/>
    <property type="molecule type" value="Genomic_DNA"/>
</dbReference>
<evidence type="ECO:0000256" key="2">
    <source>
        <dbReference type="ARBA" id="ARBA00004569"/>
    </source>
</evidence>
<dbReference type="GO" id="GO:0003676">
    <property type="term" value="F:nucleic acid binding"/>
    <property type="evidence" value="ECO:0007669"/>
    <property type="project" value="InterPro"/>
</dbReference>
<feature type="region of interest" description="Disordered" evidence="12">
    <location>
        <begin position="226"/>
        <end position="255"/>
    </location>
</feature>
<comment type="caution">
    <text evidence="14">The sequence shown here is derived from an EMBL/GenBank/DDBJ whole genome shotgun (WGS) entry which is preliminary data.</text>
</comment>
<evidence type="ECO:0000313" key="14">
    <source>
        <dbReference type="EMBL" id="KAG0503032.1"/>
    </source>
</evidence>
<evidence type="ECO:0000256" key="3">
    <source>
        <dbReference type="ARBA" id="ARBA00022448"/>
    </source>
</evidence>
<dbReference type="SMART" id="SM00443">
    <property type="entry name" value="G_patch"/>
    <property type="match status" value="1"/>
</dbReference>
<protein>
    <recommendedName>
        <fullName evidence="11">Mitochondrial intermembrane space import and assembly protein 40 homolog</fullName>
    </recommendedName>
</protein>
<keyword evidence="3" id="KW-0813">Transport</keyword>
<dbReference type="GO" id="GO:0015031">
    <property type="term" value="P:protein transport"/>
    <property type="evidence" value="ECO:0007669"/>
    <property type="project" value="UniProtKB-KW"/>
</dbReference>
<evidence type="ECO:0000256" key="8">
    <source>
        <dbReference type="ARBA" id="ARBA00023140"/>
    </source>
</evidence>
<dbReference type="GO" id="GO:0005758">
    <property type="term" value="C:mitochondrial intermembrane space"/>
    <property type="evidence" value="ECO:0007669"/>
    <property type="project" value="UniProtKB-SubCell"/>
</dbReference>
<dbReference type="InterPro" id="IPR000467">
    <property type="entry name" value="G_patch_dom"/>
</dbReference>